<dbReference type="Gene3D" id="2.40.50.840">
    <property type="match status" value="1"/>
</dbReference>
<gene>
    <name evidence="2" type="ORF">N7G274_004981</name>
</gene>
<evidence type="ECO:0000313" key="3">
    <source>
        <dbReference type="Proteomes" id="UP001590950"/>
    </source>
</evidence>
<evidence type="ECO:0000313" key="2">
    <source>
        <dbReference type="EMBL" id="KAL2042488.1"/>
    </source>
</evidence>
<name>A0ABR4AGG5_9LECA</name>
<dbReference type="Gene3D" id="3.40.47.10">
    <property type="match status" value="1"/>
</dbReference>
<keyword evidence="3" id="KW-1185">Reference proteome</keyword>
<sequence length="149" mass="16241">MHSLTAMVRELRNRNGQHGLILANGGVLTYQHVVCLSTRPRRDGSAYPDRNPLPFHVTDVAVPSISARADGEAVVETYTAEFNRNGTPSKGFIVGRLISNDHRFVANTGDIKSLEQLAIGSREPIGRTGLVRGGDSGRNLFVFDEISKL</sequence>
<dbReference type="EMBL" id="JBEFKJ010000014">
    <property type="protein sequence ID" value="KAL2042488.1"/>
    <property type="molecule type" value="Genomic_DNA"/>
</dbReference>
<protein>
    <recommendedName>
        <fullName evidence="1">Thiolase-like protein type 1 additional C-terminal domain-containing protein</fullName>
    </recommendedName>
</protein>
<dbReference type="Proteomes" id="UP001590950">
    <property type="component" value="Unassembled WGS sequence"/>
</dbReference>
<feature type="domain" description="Thiolase-like protein type 1 additional C-terminal" evidence="1">
    <location>
        <begin position="52"/>
        <end position="132"/>
    </location>
</feature>
<comment type="caution">
    <text evidence="2">The sequence shown here is derived from an EMBL/GenBank/DDBJ whole genome shotgun (WGS) entry which is preliminary data.</text>
</comment>
<accession>A0ABR4AGG5</accession>
<dbReference type="InterPro" id="IPR040771">
    <property type="entry name" value="TLP1_add_C"/>
</dbReference>
<reference evidence="2 3" key="1">
    <citation type="submission" date="2024-09" db="EMBL/GenBank/DDBJ databases">
        <title>Rethinking Asexuality: The Enigmatic Case of Functional Sexual Genes in Lepraria (Stereocaulaceae).</title>
        <authorList>
            <person name="Doellman M."/>
            <person name="Sun Y."/>
            <person name="Barcenas-Pena A."/>
            <person name="Lumbsch H.T."/>
            <person name="Grewe F."/>
        </authorList>
    </citation>
    <scope>NUCLEOTIDE SEQUENCE [LARGE SCALE GENOMIC DNA]</scope>
    <source>
        <strain evidence="2 3">Mercado 3170</strain>
    </source>
</reference>
<proteinExistence type="predicted"/>
<dbReference type="InterPro" id="IPR016039">
    <property type="entry name" value="Thiolase-like"/>
</dbReference>
<organism evidence="2 3">
    <name type="scientific">Stereocaulon virgatum</name>
    <dbReference type="NCBI Taxonomy" id="373712"/>
    <lineage>
        <taxon>Eukaryota</taxon>
        <taxon>Fungi</taxon>
        <taxon>Dikarya</taxon>
        <taxon>Ascomycota</taxon>
        <taxon>Pezizomycotina</taxon>
        <taxon>Lecanoromycetes</taxon>
        <taxon>OSLEUM clade</taxon>
        <taxon>Lecanoromycetidae</taxon>
        <taxon>Lecanorales</taxon>
        <taxon>Lecanorineae</taxon>
        <taxon>Stereocaulaceae</taxon>
        <taxon>Stereocaulon</taxon>
    </lineage>
</organism>
<evidence type="ECO:0000259" key="1">
    <source>
        <dbReference type="Pfam" id="PF18313"/>
    </source>
</evidence>
<dbReference type="Pfam" id="PF18313">
    <property type="entry name" value="TLP1_add_C"/>
    <property type="match status" value="1"/>
</dbReference>